<reference evidence="4 5" key="1">
    <citation type="submission" date="2019-08" db="EMBL/GenBank/DDBJ databases">
        <title>In-depth cultivation of the pig gut microbiome towards novel bacterial diversity and tailored functional studies.</title>
        <authorList>
            <person name="Wylensek D."/>
            <person name="Hitch T.C.A."/>
            <person name="Clavel T."/>
        </authorList>
    </citation>
    <scope>NUCLEOTIDE SEQUENCE [LARGE SCALE GENOMIC DNA]</scope>
    <source>
        <strain evidence="4 5">RF-744-FAT-4</strain>
    </source>
</reference>
<protein>
    <recommendedName>
        <fullName evidence="6">Gram-positive cocci surface proteins LPxTG domain-containing protein</fullName>
    </recommendedName>
</protein>
<name>A0A7X2TA84_9FIRM</name>
<keyword evidence="2" id="KW-0472">Membrane</keyword>
<evidence type="ECO:0000313" key="5">
    <source>
        <dbReference type="Proteomes" id="UP000461754"/>
    </source>
</evidence>
<dbReference type="Proteomes" id="UP000461754">
    <property type="component" value="Unassembled WGS sequence"/>
</dbReference>
<feature type="compositionally biased region" description="Basic and acidic residues" evidence="1">
    <location>
        <begin position="57"/>
        <end position="74"/>
    </location>
</feature>
<keyword evidence="5" id="KW-1185">Reference proteome</keyword>
<feature type="compositionally biased region" description="Low complexity" evidence="1">
    <location>
        <begin position="34"/>
        <end position="56"/>
    </location>
</feature>
<feature type="region of interest" description="Disordered" evidence="1">
    <location>
        <begin position="27"/>
        <end position="128"/>
    </location>
</feature>
<evidence type="ECO:0000256" key="2">
    <source>
        <dbReference type="SAM" id="Phobius"/>
    </source>
</evidence>
<accession>A0A7X2TA84</accession>
<evidence type="ECO:0008006" key="6">
    <source>
        <dbReference type="Google" id="ProtNLM"/>
    </source>
</evidence>
<feature type="chain" id="PRO_5030809593" description="Gram-positive cocci surface proteins LPxTG domain-containing protein" evidence="3">
    <location>
        <begin position="27"/>
        <end position="473"/>
    </location>
</feature>
<feature type="signal peptide" evidence="3">
    <location>
        <begin position="1"/>
        <end position="26"/>
    </location>
</feature>
<evidence type="ECO:0000313" key="4">
    <source>
        <dbReference type="EMBL" id="MSS19226.1"/>
    </source>
</evidence>
<dbReference type="AlphaFoldDB" id="A0A7X2TA84"/>
<keyword evidence="3" id="KW-0732">Signal</keyword>
<feature type="compositionally biased region" description="Basic and acidic residues" evidence="1">
    <location>
        <begin position="82"/>
        <end position="121"/>
    </location>
</feature>
<evidence type="ECO:0000256" key="3">
    <source>
        <dbReference type="SAM" id="SignalP"/>
    </source>
</evidence>
<dbReference type="EMBL" id="VUMO01000002">
    <property type="protein sequence ID" value="MSS19226.1"/>
    <property type="molecule type" value="Genomic_DNA"/>
</dbReference>
<proteinExistence type="predicted"/>
<feature type="transmembrane region" description="Helical" evidence="2">
    <location>
        <begin position="442"/>
        <end position="462"/>
    </location>
</feature>
<keyword evidence="2" id="KW-1133">Transmembrane helix</keyword>
<sequence length="473" mass="51130">MNSKAFKILAGVAALSTVGAPVTAFASPVKATETENTNTQTTATAGDVKTTDQALADTKKDAKDAKQDTAKTETADNAAKTDATDKTSDAKDAAAQDNAGEKQAGDKNADNQNKAADDQGKTDASSQLSDVEKGYVKTLDDYIQGTTEIDLNNLSQYNLFDLYDRTEGYSMDLSKISEDFIKNHGYTDKYNQANKVTKAVEAYFDSMFNSPECVTFRNKMKTIDTSTPEGADAALKAYSQLSPRLQEYMWMYTDPDQNLLIQEVIENDPQIKPVLDILDSDANPDWNAFFKQYNQLSPEKKAIVNNLDSDKIKSGAKSLIEKSIDDANKSKQSDALKNFLAGFAEAAANPTTQHMDQLAKEYRSLSKADQAYVQSHLQGAYDYYGLDNAGAEAQNSDQKESDKGNTAQNHSTVTNKLAAVLGKAKAATVTGTSPKTGDNTEAMAEIMAMLAGIGGAAGVGIFKSRKAKRALRR</sequence>
<gene>
    <name evidence="4" type="ORF">FYJ52_02205</name>
</gene>
<keyword evidence="2" id="KW-0812">Transmembrane</keyword>
<evidence type="ECO:0000256" key="1">
    <source>
        <dbReference type="SAM" id="MobiDB-lite"/>
    </source>
</evidence>
<organism evidence="4 5">
    <name type="scientific">Pseudoramibacter porci</name>
    <dbReference type="NCBI Taxonomy" id="2606631"/>
    <lineage>
        <taxon>Bacteria</taxon>
        <taxon>Bacillati</taxon>
        <taxon>Bacillota</taxon>
        <taxon>Clostridia</taxon>
        <taxon>Eubacteriales</taxon>
        <taxon>Eubacteriaceae</taxon>
        <taxon>Pseudoramibacter</taxon>
    </lineage>
</organism>
<dbReference type="RefSeq" id="WP_154575630.1">
    <property type="nucleotide sequence ID" value="NZ_VUMO01000002.1"/>
</dbReference>
<comment type="caution">
    <text evidence="4">The sequence shown here is derived from an EMBL/GenBank/DDBJ whole genome shotgun (WGS) entry which is preliminary data.</text>
</comment>